<dbReference type="Proteomes" id="UP001552427">
    <property type="component" value="Unassembled WGS sequence"/>
</dbReference>
<accession>A0ABV3GYX8</accession>
<sequence>MLLFGRFYPHLDKTTGAGELETERDAMRTFSNEVGSTKASATSRSMTSIATAARRSALG</sequence>
<evidence type="ECO:0000313" key="2">
    <source>
        <dbReference type="Proteomes" id="UP001552427"/>
    </source>
</evidence>
<reference evidence="1 2" key="1">
    <citation type="submission" date="2024-06" db="EMBL/GenBank/DDBJ databases">
        <title>The Natural Products Discovery Center: Release of the First 8490 Sequenced Strains for Exploring Actinobacteria Biosynthetic Diversity.</title>
        <authorList>
            <person name="Kalkreuter E."/>
            <person name="Kautsar S.A."/>
            <person name="Yang D."/>
            <person name="Bader C.D."/>
            <person name="Teijaro C.N."/>
            <person name="Fluegel L."/>
            <person name="Davis C.M."/>
            <person name="Simpson J.R."/>
            <person name="Lauterbach L."/>
            <person name="Steele A.D."/>
            <person name="Gui C."/>
            <person name="Meng S."/>
            <person name="Li G."/>
            <person name="Viehrig K."/>
            <person name="Ye F."/>
            <person name="Su P."/>
            <person name="Kiefer A.F."/>
            <person name="Nichols A."/>
            <person name="Cepeda A.J."/>
            <person name="Yan W."/>
            <person name="Fan B."/>
            <person name="Jiang Y."/>
            <person name="Adhikari A."/>
            <person name="Zheng C.-J."/>
            <person name="Schuster L."/>
            <person name="Cowan T.M."/>
            <person name="Smanski M.J."/>
            <person name="Chevrette M.G."/>
            <person name="De Carvalho L.P.S."/>
            <person name="Shen B."/>
        </authorList>
    </citation>
    <scope>NUCLEOTIDE SEQUENCE [LARGE SCALE GENOMIC DNA]</scope>
    <source>
        <strain evidence="1 2">NPDC049574</strain>
    </source>
</reference>
<keyword evidence="2" id="KW-1185">Reference proteome</keyword>
<proteinExistence type="predicted"/>
<comment type="caution">
    <text evidence="1">The sequence shown here is derived from an EMBL/GenBank/DDBJ whole genome shotgun (WGS) entry which is preliminary data.</text>
</comment>
<evidence type="ECO:0000313" key="1">
    <source>
        <dbReference type="EMBL" id="MEV4285493.1"/>
    </source>
</evidence>
<name>A0ABV3GYX8_9ACTN</name>
<dbReference type="EMBL" id="JBFARM010000002">
    <property type="protein sequence ID" value="MEV4285493.1"/>
    <property type="molecule type" value="Genomic_DNA"/>
</dbReference>
<organism evidence="1 2">
    <name type="scientific">Nonomuraea bangladeshensis</name>
    <dbReference type="NCBI Taxonomy" id="404385"/>
    <lineage>
        <taxon>Bacteria</taxon>
        <taxon>Bacillati</taxon>
        <taxon>Actinomycetota</taxon>
        <taxon>Actinomycetes</taxon>
        <taxon>Streptosporangiales</taxon>
        <taxon>Streptosporangiaceae</taxon>
        <taxon>Nonomuraea</taxon>
    </lineage>
</organism>
<gene>
    <name evidence="1" type="ORF">AB0K40_08295</name>
</gene>
<dbReference type="RefSeq" id="WP_364446097.1">
    <property type="nucleotide sequence ID" value="NZ_JBFARM010000002.1"/>
</dbReference>
<protein>
    <submittedName>
        <fullName evidence="1">Uncharacterized protein</fullName>
    </submittedName>
</protein>